<dbReference type="STRING" id="135208.A0A4Y9ZRB3"/>
<evidence type="ECO:0000313" key="4">
    <source>
        <dbReference type="Proteomes" id="UP000298061"/>
    </source>
</evidence>
<dbReference type="EMBL" id="SFCI01001233">
    <property type="protein sequence ID" value="TFY76361.1"/>
    <property type="molecule type" value="Genomic_DNA"/>
</dbReference>
<reference evidence="3 4" key="1">
    <citation type="submission" date="2019-02" db="EMBL/GenBank/DDBJ databases">
        <title>Genome sequencing of the rare red list fungi Hericium alpestre (H. flagellum).</title>
        <authorList>
            <person name="Buettner E."/>
            <person name="Kellner H."/>
        </authorList>
    </citation>
    <scope>NUCLEOTIDE SEQUENCE [LARGE SCALE GENOMIC DNA]</scope>
    <source>
        <strain evidence="3 4">DSM 108284</strain>
    </source>
</reference>
<feature type="compositionally biased region" description="Polar residues" evidence="1">
    <location>
        <begin position="170"/>
        <end position="180"/>
    </location>
</feature>
<feature type="region of interest" description="Disordered" evidence="1">
    <location>
        <begin position="218"/>
        <end position="376"/>
    </location>
</feature>
<accession>A0A4Y9ZRB3</accession>
<dbReference type="GO" id="GO:0031624">
    <property type="term" value="F:ubiquitin conjugating enzyme binding"/>
    <property type="evidence" value="ECO:0007669"/>
    <property type="project" value="TreeGrafter"/>
</dbReference>
<feature type="compositionally biased region" description="Pro residues" evidence="1">
    <location>
        <begin position="1"/>
        <end position="10"/>
    </location>
</feature>
<dbReference type="AlphaFoldDB" id="A0A4Y9ZRB3"/>
<dbReference type="SUPFAM" id="SSF46934">
    <property type="entry name" value="UBA-like"/>
    <property type="match status" value="1"/>
</dbReference>
<dbReference type="Gene3D" id="1.10.8.10">
    <property type="entry name" value="DNA helicase RuvA subunit, C-terminal domain"/>
    <property type="match status" value="1"/>
</dbReference>
<gene>
    <name evidence="3" type="ORF">EWM64_g7655</name>
</gene>
<feature type="compositionally biased region" description="Basic and acidic residues" evidence="1">
    <location>
        <begin position="260"/>
        <end position="271"/>
    </location>
</feature>
<dbReference type="Pfam" id="PF02845">
    <property type="entry name" value="CUE"/>
    <property type="match status" value="1"/>
</dbReference>
<proteinExistence type="predicted"/>
<dbReference type="PANTHER" id="PTHR16461">
    <property type="entry name" value="TOLL-INTERACTING PROTEIN"/>
    <property type="match status" value="1"/>
</dbReference>
<dbReference type="InterPro" id="IPR009060">
    <property type="entry name" value="UBA-like_sf"/>
</dbReference>
<feature type="compositionally biased region" description="Low complexity" evidence="1">
    <location>
        <begin position="42"/>
        <end position="53"/>
    </location>
</feature>
<sequence>MATNEPPPPGYSLDDDEPVAHTAEARPAPSSTSPGPESAVTPPAAQRRSPPQAENTTQDPEAPILPERPHEDDDFADPQIASLHAIFPDFDAALLISVLESVGGSQDRAVDILLGMTDPDHVPTAQLSPPVATELDEEFARQLMLEDEQVQQRAAEPALGYEPRARGATWQPQGRNQGQGTPERDTMADVQEQFTKIAESGKRTFSSILSKVKAKYQEYDQNRSGQGPEAGTEPSWGAPSGQSGVDRHAQSAYYAPTSEYRPRRSSTRDYEEAPEQNIVPHRDNTSSPAGAPGDGDPALVSSSAGVGRDHPETPPPPSTNSGPPQSNISPGKFGLLPKRPVSLVNSEQPMRATVQDDDEDEELEYVENPFEETGRK</sequence>
<organism evidence="3 4">
    <name type="scientific">Hericium alpestre</name>
    <dbReference type="NCBI Taxonomy" id="135208"/>
    <lineage>
        <taxon>Eukaryota</taxon>
        <taxon>Fungi</taxon>
        <taxon>Dikarya</taxon>
        <taxon>Basidiomycota</taxon>
        <taxon>Agaricomycotina</taxon>
        <taxon>Agaricomycetes</taxon>
        <taxon>Russulales</taxon>
        <taxon>Hericiaceae</taxon>
        <taxon>Hericium</taxon>
    </lineage>
</organism>
<evidence type="ECO:0000313" key="3">
    <source>
        <dbReference type="EMBL" id="TFY76361.1"/>
    </source>
</evidence>
<dbReference type="GO" id="GO:0005737">
    <property type="term" value="C:cytoplasm"/>
    <property type="evidence" value="ECO:0007669"/>
    <property type="project" value="TreeGrafter"/>
</dbReference>
<evidence type="ECO:0000256" key="1">
    <source>
        <dbReference type="SAM" id="MobiDB-lite"/>
    </source>
</evidence>
<evidence type="ECO:0000259" key="2">
    <source>
        <dbReference type="Pfam" id="PF02845"/>
    </source>
</evidence>
<protein>
    <recommendedName>
        <fullName evidence="2">CUE domain-containing protein</fullName>
    </recommendedName>
</protein>
<dbReference type="GO" id="GO:0006511">
    <property type="term" value="P:ubiquitin-dependent protein catabolic process"/>
    <property type="evidence" value="ECO:0007669"/>
    <property type="project" value="TreeGrafter"/>
</dbReference>
<feature type="region of interest" description="Disordered" evidence="1">
    <location>
        <begin position="160"/>
        <end position="186"/>
    </location>
</feature>
<feature type="region of interest" description="Disordered" evidence="1">
    <location>
        <begin position="1"/>
        <end position="79"/>
    </location>
</feature>
<dbReference type="GO" id="GO:0043130">
    <property type="term" value="F:ubiquitin binding"/>
    <property type="evidence" value="ECO:0007669"/>
    <property type="project" value="InterPro"/>
</dbReference>
<dbReference type="Proteomes" id="UP000298061">
    <property type="component" value="Unassembled WGS sequence"/>
</dbReference>
<keyword evidence="4" id="KW-1185">Reference proteome</keyword>
<feature type="compositionally biased region" description="Acidic residues" evidence="1">
    <location>
        <begin position="355"/>
        <end position="365"/>
    </location>
</feature>
<dbReference type="InterPro" id="IPR003892">
    <property type="entry name" value="CUE"/>
</dbReference>
<name>A0A4Y9ZRB3_9AGAM</name>
<comment type="caution">
    <text evidence="3">The sequence shown here is derived from an EMBL/GenBank/DDBJ whole genome shotgun (WGS) entry which is preliminary data.</text>
</comment>
<dbReference type="OrthoDB" id="9942608at2759"/>
<dbReference type="CDD" id="cd14279">
    <property type="entry name" value="CUE"/>
    <property type="match status" value="1"/>
</dbReference>
<feature type="domain" description="CUE" evidence="2">
    <location>
        <begin position="78"/>
        <end position="117"/>
    </location>
</feature>
<dbReference type="PANTHER" id="PTHR16461:SF5">
    <property type="entry name" value="TOLL-INTERACTING PROTEIN"/>
    <property type="match status" value="1"/>
</dbReference>